<proteinExistence type="predicted"/>
<accession>A0ABQ7JRA8</accession>
<dbReference type="Proteomes" id="UP001194696">
    <property type="component" value="Unassembled WGS sequence"/>
</dbReference>
<evidence type="ECO:0000313" key="1">
    <source>
        <dbReference type="EMBL" id="KAG0283186.1"/>
    </source>
</evidence>
<dbReference type="EMBL" id="JAAAIM010000940">
    <property type="protein sequence ID" value="KAG0283186.1"/>
    <property type="molecule type" value="Genomic_DNA"/>
</dbReference>
<sequence>MSKASFERKAIGILYDFQKSRKVWGDLVSDGLTQANALVNVQLQQGAGYWPPALDQFLDLKDRFESKLQKKADALAMDFETTFTKMNAQYSKMKLQTSQFEYLMEEATEAFGEAYTYRDPFGTTCTLEQIWIQLEKVFGLYTQEIAFNREILDQLVARNQHQQNPAFSAPSSMPQLGGGESSIVGSDVTSCSSSSLVDVGAAGILAPMPRDKDQGMILLSAWLNQPHLKPDALAIFDEFCQVEMFEGE</sequence>
<protein>
    <submittedName>
        <fullName evidence="1">Uncharacterized protein</fullName>
    </submittedName>
</protein>
<name>A0ABQ7JRA8_9FUNG</name>
<reference evidence="1 2" key="1">
    <citation type="journal article" date="2020" name="Fungal Divers.">
        <title>Resolving the Mortierellaceae phylogeny through synthesis of multi-gene phylogenetics and phylogenomics.</title>
        <authorList>
            <person name="Vandepol N."/>
            <person name="Liber J."/>
            <person name="Desiro A."/>
            <person name="Na H."/>
            <person name="Kennedy M."/>
            <person name="Barry K."/>
            <person name="Grigoriev I.V."/>
            <person name="Miller A.N."/>
            <person name="O'Donnell K."/>
            <person name="Stajich J.E."/>
            <person name="Bonito G."/>
        </authorList>
    </citation>
    <scope>NUCLEOTIDE SEQUENCE [LARGE SCALE GENOMIC DNA]</scope>
    <source>
        <strain evidence="1 2">AD045</strain>
    </source>
</reference>
<evidence type="ECO:0000313" key="2">
    <source>
        <dbReference type="Proteomes" id="UP001194696"/>
    </source>
</evidence>
<gene>
    <name evidence="1" type="ORF">BGZ96_012454</name>
</gene>
<organism evidence="1 2">
    <name type="scientific">Linnemannia gamsii</name>
    <dbReference type="NCBI Taxonomy" id="64522"/>
    <lineage>
        <taxon>Eukaryota</taxon>
        <taxon>Fungi</taxon>
        <taxon>Fungi incertae sedis</taxon>
        <taxon>Mucoromycota</taxon>
        <taxon>Mortierellomycotina</taxon>
        <taxon>Mortierellomycetes</taxon>
        <taxon>Mortierellales</taxon>
        <taxon>Mortierellaceae</taxon>
        <taxon>Linnemannia</taxon>
    </lineage>
</organism>
<keyword evidence="2" id="KW-1185">Reference proteome</keyword>
<comment type="caution">
    <text evidence="1">The sequence shown here is derived from an EMBL/GenBank/DDBJ whole genome shotgun (WGS) entry which is preliminary data.</text>
</comment>